<evidence type="ECO:0000259" key="1">
    <source>
        <dbReference type="PROSITE" id="PS50181"/>
    </source>
</evidence>
<evidence type="ECO:0000313" key="3">
    <source>
        <dbReference type="Proteomes" id="UP000076722"/>
    </source>
</evidence>
<organism evidence="2 3">
    <name type="scientific">Sistotremastrum niveocremeum HHB9708</name>
    <dbReference type="NCBI Taxonomy" id="1314777"/>
    <lineage>
        <taxon>Eukaryota</taxon>
        <taxon>Fungi</taxon>
        <taxon>Dikarya</taxon>
        <taxon>Basidiomycota</taxon>
        <taxon>Agaricomycotina</taxon>
        <taxon>Agaricomycetes</taxon>
        <taxon>Sistotremastrales</taxon>
        <taxon>Sistotremastraceae</taxon>
        <taxon>Sertulicium</taxon>
        <taxon>Sertulicium niveocremeum</taxon>
    </lineage>
</organism>
<dbReference type="PROSITE" id="PS50181">
    <property type="entry name" value="FBOX"/>
    <property type="match status" value="1"/>
</dbReference>
<feature type="domain" description="F-box" evidence="1">
    <location>
        <begin position="1"/>
        <end position="47"/>
    </location>
</feature>
<gene>
    <name evidence="2" type="ORF">SISNIDRAFT_552717</name>
</gene>
<dbReference type="InterPro" id="IPR001810">
    <property type="entry name" value="F-box_dom"/>
</dbReference>
<protein>
    <recommendedName>
        <fullName evidence="1">F-box domain-containing protein</fullName>
    </recommendedName>
</protein>
<reference evidence="2 3" key="1">
    <citation type="journal article" date="2016" name="Mol. Biol. Evol.">
        <title>Comparative Genomics of Early-Diverging Mushroom-Forming Fungi Provides Insights into the Origins of Lignocellulose Decay Capabilities.</title>
        <authorList>
            <person name="Nagy L.G."/>
            <person name="Riley R."/>
            <person name="Tritt A."/>
            <person name="Adam C."/>
            <person name="Daum C."/>
            <person name="Floudas D."/>
            <person name="Sun H."/>
            <person name="Yadav J.S."/>
            <person name="Pangilinan J."/>
            <person name="Larsson K.H."/>
            <person name="Matsuura K."/>
            <person name="Barry K."/>
            <person name="Labutti K."/>
            <person name="Kuo R."/>
            <person name="Ohm R.A."/>
            <person name="Bhattacharya S.S."/>
            <person name="Shirouzu T."/>
            <person name="Yoshinaga Y."/>
            <person name="Martin F.M."/>
            <person name="Grigoriev I.V."/>
            <person name="Hibbett D.S."/>
        </authorList>
    </citation>
    <scope>NUCLEOTIDE SEQUENCE [LARGE SCALE GENOMIC DNA]</scope>
    <source>
        <strain evidence="2 3">HHB9708</strain>
    </source>
</reference>
<dbReference type="EMBL" id="KV419438">
    <property type="protein sequence ID" value="KZS88279.1"/>
    <property type="molecule type" value="Genomic_DNA"/>
</dbReference>
<proteinExistence type="predicted"/>
<evidence type="ECO:0000313" key="2">
    <source>
        <dbReference type="EMBL" id="KZS88279.1"/>
    </source>
</evidence>
<accession>A0A164P226</accession>
<sequence length="526" mass="58862">MGLESLPPELISKLSIDLVLQDLISMAQTCRWLRMVIIDNREILLRCPNSFDIPIPIGYSQSSIPGSLLLKQAAKACSLATRVKASVFSTLYPKKTTVIGRGTSKLGWKSSPRAKILFVLDRFVVWNSNHEWSLIICDIISGQMFEHQVPFPVERARACGELSEDRSRLTLAILSTGIIYSPWHPQPGPEILVLKISLLPEIGQVEQCRHLFLGTSLILVQSVNEIVLKGSFILIFDHIGSKFICDWRNVRGAKLVSEKRELQVSNWKPISNVVFDPHGSFFIFTQLLGRLTDEKRLGIFAVDIPMELPSLKGMLVSGHAQLWPERQLSCRCLHIMGHHALHNYHFPGFNTPGSTIISCRYPYNGSSFAVDILPLPPIISMRTFDPQTIQRLSLDLDGSEKAADANSCWNVKVQSATTTSLKIGNFDGTFIGIVGGDIIDMRTFTLFGEQRKPPSSIYALFSSVQSLSRTGFVNLRVPPEVHWVSTKAGKNPTSMLLDRPLYEMAFDPINGRLFFLLHDNLCVAEY</sequence>
<dbReference type="AlphaFoldDB" id="A0A164P226"/>
<name>A0A164P226_9AGAM</name>
<dbReference type="Proteomes" id="UP000076722">
    <property type="component" value="Unassembled WGS sequence"/>
</dbReference>
<keyword evidence="3" id="KW-1185">Reference proteome</keyword>